<accession>A0A8H5GRG7</accession>
<evidence type="ECO:0000256" key="1">
    <source>
        <dbReference type="SAM" id="MobiDB-lite"/>
    </source>
</evidence>
<evidence type="ECO:0000313" key="2">
    <source>
        <dbReference type="EMBL" id="KAF5369565.1"/>
    </source>
</evidence>
<protein>
    <submittedName>
        <fullName evidence="2">Uncharacterized protein</fullName>
    </submittedName>
</protein>
<reference evidence="2 3" key="1">
    <citation type="journal article" date="2020" name="ISME J.">
        <title>Uncovering the hidden diversity of litter-decomposition mechanisms in mushroom-forming fungi.</title>
        <authorList>
            <person name="Floudas D."/>
            <person name="Bentzer J."/>
            <person name="Ahren D."/>
            <person name="Johansson T."/>
            <person name="Persson P."/>
            <person name="Tunlid A."/>
        </authorList>
    </citation>
    <scope>NUCLEOTIDE SEQUENCE [LARGE SCALE GENOMIC DNA]</scope>
    <source>
        <strain evidence="2 3">CBS 291.85</strain>
    </source>
</reference>
<evidence type="ECO:0000313" key="3">
    <source>
        <dbReference type="Proteomes" id="UP000559256"/>
    </source>
</evidence>
<feature type="compositionally biased region" description="Polar residues" evidence="1">
    <location>
        <begin position="1"/>
        <end position="17"/>
    </location>
</feature>
<organism evidence="2 3">
    <name type="scientific">Tetrapyrgos nigripes</name>
    <dbReference type="NCBI Taxonomy" id="182062"/>
    <lineage>
        <taxon>Eukaryota</taxon>
        <taxon>Fungi</taxon>
        <taxon>Dikarya</taxon>
        <taxon>Basidiomycota</taxon>
        <taxon>Agaricomycotina</taxon>
        <taxon>Agaricomycetes</taxon>
        <taxon>Agaricomycetidae</taxon>
        <taxon>Agaricales</taxon>
        <taxon>Marasmiineae</taxon>
        <taxon>Marasmiaceae</taxon>
        <taxon>Tetrapyrgos</taxon>
    </lineage>
</organism>
<dbReference type="Gene3D" id="1.10.20.10">
    <property type="entry name" value="Histone, subunit A"/>
    <property type="match status" value="1"/>
</dbReference>
<feature type="compositionally biased region" description="Polar residues" evidence="1">
    <location>
        <begin position="329"/>
        <end position="350"/>
    </location>
</feature>
<dbReference type="Proteomes" id="UP000559256">
    <property type="component" value="Unassembled WGS sequence"/>
</dbReference>
<feature type="compositionally biased region" description="Low complexity" evidence="1">
    <location>
        <begin position="298"/>
        <end position="320"/>
    </location>
</feature>
<feature type="region of interest" description="Disordered" evidence="1">
    <location>
        <begin position="1"/>
        <end position="70"/>
    </location>
</feature>
<dbReference type="InterPro" id="IPR009072">
    <property type="entry name" value="Histone-fold"/>
</dbReference>
<proteinExistence type="predicted"/>
<comment type="caution">
    <text evidence="2">The sequence shown here is derived from an EMBL/GenBank/DDBJ whole genome shotgun (WGS) entry which is preliminary data.</text>
</comment>
<gene>
    <name evidence="2" type="ORF">D9758_002688</name>
</gene>
<dbReference type="AlphaFoldDB" id="A0A8H5GRG7"/>
<sequence length="375" mass="39591">MSISASVSHAFSASNPDWQHEEHETNSEEDAEEIEEEEEDEVDQLVDESISEPEEPTEEDSSVKEPGRLPGQTLLPAVRLENIMQADGVTGSLSLSREGMFVLSVATSSKQEEFIKRLTQGGHREAIAEGRSSIHYADMAILPPPMSLADALELREARLKDIRDEDPSLSTLSITATPGQHSPNFDRLYTSLSNSKPKKNRSTNGKEKVNGAVSSANASGMSSVHESATPALPASNSGSGPQGWRSGPMLDARPWSHWADTAEGSSSNSHDDSHHPALGVNGSQSFALANGAPSIARPGTATGTATPSVPPTSSSSPSVTRDSRPESVSPVNSTTSDQQGQFTGPGSSYLQGPGGPSPFSRTGADQGRTIYSQQS</sequence>
<feature type="region of interest" description="Disordered" evidence="1">
    <location>
        <begin position="169"/>
        <end position="375"/>
    </location>
</feature>
<feature type="compositionally biased region" description="Polar residues" evidence="1">
    <location>
        <begin position="212"/>
        <end position="226"/>
    </location>
</feature>
<dbReference type="EMBL" id="JAACJM010000013">
    <property type="protein sequence ID" value="KAF5369565.1"/>
    <property type="molecule type" value="Genomic_DNA"/>
</dbReference>
<feature type="compositionally biased region" description="Acidic residues" evidence="1">
    <location>
        <begin position="27"/>
        <end position="60"/>
    </location>
</feature>
<dbReference type="OrthoDB" id="636685at2759"/>
<name>A0A8H5GRG7_9AGAR</name>
<feature type="compositionally biased region" description="Polar residues" evidence="1">
    <location>
        <begin position="169"/>
        <end position="183"/>
    </location>
</feature>
<dbReference type="GO" id="GO:0046982">
    <property type="term" value="F:protein heterodimerization activity"/>
    <property type="evidence" value="ECO:0007669"/>
    <property type="project" value="InterPro"/>
</dbReference>
<keyword evidence="3" id="KW-1185">Reference proteome</keyword>